<evidence type="ECO:0000313" key="1">
    <source>
        <dbReference type="EMBL" id="TMI82273.1"/>
    </source>
</evidence>
<gene>
    <name evidence="1" type="ORF">E6H03_05815</name>
</gene>
<comment type="caution">
    <text evidence="1">The sequence shown here is derived from an EMBL/GenBank/DDBJ whole genome shotgun (WGS) entry which is preliminary data.</text>
</comment>
<reference evidence="1 2" key="1">
    <citation type="journal article" date="2019" name="Nat. Microbiol.">
        <title>Mediterranean grassland soil C-N compound turnover is dependent on rainfall and depth, and is mediated by genomically divergent microorganisms.</title>
        <authorList>
            <person name="Diamond S."/>
            <person name="Andeer P.F."/>
            <person name="Li Z."/>
            <person name="Crits-Christoph A."/>
            <person name="Burstein D."/>
            <person name="Anantharaman K."/>
            <person name="Lane K.R."/>
            <person name="Thomas B.C."/>
            <person name="Pan C."/>
            <person name="Northen T.R."/>
            <person name="Banfield J.F."/>
        </authorList>
    </citation>
    <scope>NUCLEOTIDE SEQUENCE [LARGE SCALE GENOMIC DNA]</scope>
    <source>
        <strain evidence="1">NP_6</strain>
    </source>
</reference>
<dbReference type="EMBL" id="VBAN01000170">
    <property type="protein sequence ID" value="TMI82273.1"/>
    <property type="molecule type" value="Genomic_DNA"/>
</dbReference>
<organism evidence="1 2">
    <name type="scientific">Candidatus Segetimicrobium genomatis</name>
    <dbReference type="NCBI Taxonomy" id="2569760"/>
    <lineage>
        <taxon>Bacteria</taxon>
        <taxon>Bacillati</taxon>
        <taxon>Candidatus Sysuimicrobiota</taxon>
        <taxon>Candidatus Sysuimicrobiia</taxon>
        <taxon>Candidatus Sysuimicrobiales</taxon>
        <taxon>Candidatus Segetimicrobiaceae</taxon>
        <taxon>Candidatus Segetimicrobium</taxon>
    </lineage>
</organism>
<evidence type="ECO:0000313" key="2">
    <source>
        <dbReference type="Proteomes" id="UP000318093"/>
    </source>
</evidence>
<name>A0A537JFF7_9BACT</name>
<dbReference type="AlphaFoldDB" id="A0A537JFF7"/>
<dbReference type="Proteomes" id="UP000318093">
    <property type="component" value="Unassembled WGS sequence"/>
</dbReference>
<sequence>MDARQEFHYGGYKIRVKSEKVRADNPGGWRPVAEVWMDSPDSPSATPIVPANIRMVSTKEEADSIAWRAARSWVEKRELFGEHLSEAARILREWVTRR</sequence>
<protein>
    <submittedName>
        <fullName evidence="1">Uncharacterized protein</fullName>
    </submittedName>
</protein>
<accession>A0A537JFF7</accession>
<proteinExistence type="predicted"/>